<protein>
    <recommendedName>
        <fullName evidence="3">Glycoside hydrolase family 15</fullName>
    </recommendedName>
</protein>
<dbReference type="PANTHER" id="PTHR31616">
    <property type="entry name" value="TREHALASE"/>
    <property type="match status" value="1"/>
</dbReference>
<dbReference type="InterPro" id="IPR008928">
    <property type="entry name" value="6-hairpin_glycosidase_sf"/>
</dbReference>
<accession>A0ABP6QGH8</accession>
<proteinExistence type="predicted"/>
<keyword evidence="2" id="KW-1185">Reference proteome</keyword>
<dbReference type="SUPFAM" id="SSF48208">
    <property type="entry name" value="Six-hairpin glycosidases"/>
    <property type="match status" value="1"/>
</dbReference>
<dbReference type="Proteomes" id="UP001501237">
    <property type="component" value="Unassembled WGS sequence"/>
</dbReference>
<sequence length="452" mass="47409">MRPVAALLTVAAVGATCASTDGLGQARWDSPGLVGGGGWPFVSTPISTLDARDASYIPGSSAVRLADGRVLVIPHGASNPVKISENDPRVASAVRGDRGWLEDGLIPGLTADHRDMASRALLDLRMLTAPSGASTASWYGMWNYVWPRDAAFHAAAFAATGHLVEARRILGFLSRVQGADGRWASRFRPDGSPATDGRPVQLDEIGWTLWAAWFVARYDPAATAYLPMVEKGAEWIASHLGPDGLPPASSDYFERSVSTEQEPRRPTLGVSGPLLLGLRAAADLSRASHPDKAARFHTAATTLSSAITREYGRYGYPRSPLPGGNMDASVTFLAPPFAPADPAVTAAIANAADRMTVSNGGLLPGENWGGNRTQAWTPEVALFALSAVSGGRADEAVSRLDWLSGHRTSLGVLAEKVNDKGRTASVAPLGWTAATVLLALSAQSTPLPVPPA</sequence>
<dbReference type="PANTHER" id="PTHR31616:SF13">
    <property type="entry name" value="GLUCAN 1,4-ALPHA-GLUCOSIDASE"/>
    <property type="match status" value="1"/>
</dbReference>
<reference evidence="2" key="1">
    <citation type="journal article" date="2019" name="Int. J. Syst. Evol. Microbiol.">
        <title>The Global Catalogue of Microorganisms (GCM) 10K type strain sequencing project: providing services to taxonomists for standard genome sequencing and annotation.</title>
        <authorList>
            <consortium name="The Broad Institute Genomics Platform"/>
            <consortium name="The Broad Institute Genome Sequencing Center for Infectious Disease"/>
            <person name="Wu L."/>
            <person name="Ma J."/>
        </authorList>
    </citation>
    <scope>NUCLEOTIDE SEQUENCE [LARGE SCALE GENOMIC DNA]</scope>
    <source>
        <strain evidence="2">JCM 9377</strain>
    </source>
</reference>
<evidence type="ECO:0000313" key="1">
    <source>
        <dbReference type="EMBL" id="GAA3227580.1"/>
    </source>
</evidence>
<dbReference type="EMBL" id="BAAAUV010000017">
    <property type="protein sequence ID" value="GAA3227580.1"/>
    <property type="molecule type" value="Genomic_DNA"/>
</dbReference>
<evidence type="ECO:0008006" key="3">
    <source>
        <dbReference type="Google" id="ProtNLM"/>
    </source>
</evidence>
<dbReference type="Gene3D" id="1.50.10.10">
    <property type="match status" value="1"/>
</dbReference>
<organism evidence="1 2">
    <name type="scientific">Actinocorallia longicatena</name>
    <dbReference type="NCBI Taxonomy" id="111803"/>
    <lineage>
        <taxon>Bacteria</taxon>
        <taxon>Bacillati</taxon>
        <taxon>Actinomycetota</taxon>
        <taxon>Actinomycetes</taxon>
        <taxon>Streptosporangiales</taxon>
        <taxon>Thermomonosporaceae</taxon>
        <taxon>Actinocorallia</taxon>
    </lineage>
</organism>
<evidence type="ECO:0000313" key="2">
    <source>
        <dbReference type="Proteomes" id="UP001501237"/>
    </source>
</evidence>
<gene>
    <name evidence="1" type="ORF">GCM10010468_56480</name>
</gene>
<name>A0ABP6QGH8_9ACTN</name>
<comment type="caution">
    <text evidence="1">The sequence shown here is derived from an EMBL/GenBank/DDBJ whole genome shotgun (WGS) entry which is preliminary data.</text>
</comment>
<dbReference type="InterPro" id="IPR012341">
    <property type="entry name" value="6hp_glycosidase-like_sf"/>
</dbReference>